<protein>
    <recommendedName>
        <fullName evidence="2">Lipoyl-binding domain-containing protein</fullName>
    </recommendedName>
</protein>
<evidence type="ECO:0000313" key="4">
    <source>
        <dbReference type="Proteomes" id="UP000288805"/>
    </source>
</evidence>
<dbReference type="InterPro" id="IPR000089">
    <property type="entry name" value="Biotin_lipoyl"/>
</dbReference>
<feature type="compositionally biased region" description="Pro residues" evidence="1">
    <location>
        <begin position="226"/>
        <end position="235"/>
    </location>
</feature>
<dbReference type="PANTHER" id="PTHR47597">
    <property type="entry name" value="IS A MEMBER OF THE PF|00364 BIOTIN-REQUIRING ENZYMES FAMILY-RELATED"/>
    <property type="match status" value="1"/>
</dbReference>
<feature type="compositionally biased region" description="Low complexity" evidence="1">
    <location>
        <begin position="213"/>
        <end position="225"/>
    </location>
</feature>
<feature type="region of interest" description="Disordered" evidence="1">
    <location>
        <begin position="211"/>
        <end position="240"/>
    </location>
</feature>
<dbReference type="InterPro" id="IPR011053">
    <property type="entry name" value="Single_hybrid_motif"/>
</dbReference>
<dbReference type="Proteomes" id="UP000288805">
    <property type="component" value="Unassembled WGS sequence"/>
</dbReference>
<evidence type="ECO:0000256" key="1">
    <source>
        <dbReference type="SAM" id="MobiDB-lite"/>
    </source>
</evidence>
<evidence type="ECO:0000313" key="3">
    <source>
        <dbReference type="EMBL" id="RVX03086.1"/>
    </source>
</evidence>
<comment type="caution">
    <text evidence="3">The sequence shown here is derived from an EMBL/GenBank/DDBJ whole genome shotgun (WGS) entry which is preliminary data.</text>
</comment>
<accession>A0A438J2C1</accession>
<proteinExistence type="predicted"/>
<dbReference type="EMBL" id="QGNW01000067">
    <property type="protein sequence ID" value="RVX03086.1"/>
    <property type="molecule type" value="Genomic_DNA"/>
</dbReference>
<gene>
    <name evidence="3" type="ORF">CK203_016699</name>
</gene>
<reference evidence="3 4" key="1">
    <citation type="journal article" date="2018" name="PLoS Genet.">
        <title>Population sequencing reveals clonal diversity and ancestral inbreeding in the grapevine cultivar Chardonnay.</title>
        <authorList>
            <person name="Roach M.J."/>
            <person name="Johnson D.L."/>
            <person name="Bohlmann J."/>
            <person name="van Vuuren H.J."/>
            <person name="Jones S.J."/>
            <person name="Pretorius I.S."/>
            <person name="Schmidt S.A."/>
            <person name="Borneman A.R."/>
        </authorList>
    </citation>
    <scope>NUCLEOTIDE SEQUENCE [LARGE SCALE GENOMIC DNA]</scope>
    <source>
        <strain evidence="4">cv. Chardonnay</strain>
        <tissue evidence="3">Leaf</tissue>
    </source>
</reference>
<dbReference type="CDD" id="cd06850">
    <property type="entry name" value="biotinyl_domain"/>
    <property type="match status" value="1"/>
</dbReference>
<dbReference type="SUPFAM" id="SSF51230">
    <property type="entry name" value="Single hybrid motif"/>
    <property type="match status" value="1"/>
</dbReference>
<dbReference type="InterPro" id="IPR053217">
    <property type="entry name" value="ACC_Biotin_Carrier"/>
</dbReference>
<dbReference type="Gene3D" id="2.40.50.100">
    <property type="match status" value="1"/>
</dbReference>
<dbReference type="Pfam" id="PF00364">
    <property type="entry name" value="Biotin_lipoyl"/>
    <property type="match status" value="1"/>
</dbReference>
<sequence length="351" mass="37688">MESVAVLRSVHSEKMRKPGGGEFLNLVLFAEEERFVLRLVEHPNGVVMLFVFSLKLDVEREIRLEVVGSIVLLGYSVGAISNVRSFIERPTMVPMYNATWPTSNTLHIQGLTVGGKLISSPIKQKGTLISCVKTPETAGTAKCDDGNPQGLLQKDTLPSATFPNGFEALILEVCDETDVAELKLKVGDFEMHLRRNIGVTNPPMPVIAPTAPPTVSAKPPVESAPAAPPSLPPKPSQEKISPFTKSLLEKPSKLRALEASGANAYVLVSSPTVGSFRTGRTLKGKRQPPVCKEGDVIKEGQVIGYLDQFGSELPVKSDTAGEVLKVIFNDGEAVGYGDPLVAVLPSFHGIE</sequence>
<name>A0A438J2C1_VITVI</name>
<dbReference type="PANTHER" id="PTHR47597:SF2">
    <property type="entry name" value="LIPOYL-BINDING DOMAIN-CONTAINING PROTEIN"/>
    <property type="match status" value="1"/>
</dbReference>
<organism evidence="3 4">
    <name type="scientific">Vitis vinifera</name>
    <name type="common">Grape</name>
    <dbReference type="NCBI Taxonomy" id="29760"/>
    <lineage>
        <taxon>Eukaryota</taxon>
        <taxon>Viridiplantae</taxon>
        <taxon>Streptophyta</taxon>
        <taxon>Embryophyta</taxon>
        <taxon>Tracheophyta</taxon>
        <taxon>Spermatophyta</taxon>
        <taxon>Magnoliopsida</taxon>
        <taxon>eudicotyledons</taxon>
        <taxon>Gunneridae</taxon>
        <taxon>Pentapetalae</taxon>
        <taxon>rosids</taxon>
        <taxon>Vitales</taxon>
        <taxon>Vitaceae</taxon>
        <taxon>Viteae</taxon>
        <taxon>Vitis</taxon>
    </lineage>
</organism>
<feature type="domain" description="Lipoyl-binding" evidence="2">
    <location>
        <begin position="287"/>
        <end position="342"/>
    </location>
</feature>
<dbReference type="AlphaFoldDB" id="A0A438J2C1"/>
<evidence type="ECO:0000259" key="2">
    <source>
        <dbReference type="Pfam" id="PF00364"/>
    </source>
</evidence>